<comment type="caution">
    <text evidence="2">The sequence shown here is derived from an EMBL/GenBank/DDBJ whole genome shotgun (WGS) entry which is preliminary data.</text>
</comment>
<dbReference type="InterPro" id="IPR002478">
    <property type="entry name" value="PUA"/>
</dbReference>
<dbReference type="InterPro" id="IPR015947">
    <property type="entry name" value="PUA-like_sf"/>
</dbReference>
<dbReference type="SUPFAM" id="SSF88697">
    <property type="entry name" value="PUA domain-like"/>
    <property type="match status" value="1"/>
</dbReference>
<dbReference type="InterPro" id="IPR004521">
    <property type="entry name" value="Uncharacterised_CHP00451"/>
</dbReference>
<dbReference type="InterPro" id="IPR029402">
    <property type="entry name" value="TGT_C2"/>
</dbReference>
<dbReference type="InterPro" id="IPR036974">
    <property type="entry name" value="PUA_sf"/>
</dbReference>
<reference evidence="2" key="1">
    <citation type="journal article" date="2015" name="Nature">
        <title>Complex archaea that bridge the gap between prokaryotes and eukaryotes.</title>
        <authorList>
            <person name="Spang A."/>
            <person name="Saw J.H."/>
            <person name="Jorgensen S.L."/>
            <person name="Zaremba-Niedzwiedzka K."/>
            <person name="Martijn J."/>
            <person name="Lind A.E."/>
            <person name="van Eijk R."/>
            <person name="Schleper C."/>
            <person name="Guy L."/>
            <person name="Ettema T.J."/>
        </authorList>
    </citation>
    <scope>NUCLEOTIDE SEQUENCE</scope>
</reference>
<evidence type="ECO:0000313" key="2">
    <source>
        <dbReference type="EMBL" id="KKM99720.1"/>
    </source>
</evidence>
<dbReference type="Gene3D" id="3.10.450.90">
    <property type="entry name" value="ArcTGT, C2 domain"/>
    <property type="match status" value="1"/>
</dbReference>
<protein>
    <recommendedName>
        <fullName evidence="1">PUA domain-containing protein</fullName>
    </recommendedName>
</protein>
<gene>
    <name evidence="2" type="ORF">LCGC14_1145040</name>
</gene>
<dbReference type="Gene3D" id="2.30.130.10">
    <property type="entry name" value="PUA domain"/>
    <property type="match status" value="1"/>
</dbReference>
<dbReference type="CDD" id="cd21149">
    <property type="entry name" value="PUA_archaeosine_TGT"/>
    <property type="match status" value="1"/>
</dbReference>
<dbReference type="SUPFAM" id="SSF88802">
    <property type="entry name" value="Pre-PUA domain"/>
    <property type="match status" value="1"/>
</dbReference>
<dbReference type="InterPro" id="IPR038250">
    <property type="entry name" value="TGT_C2_sf"/>
</dbReference>
<dbReference type="AlphaFoldDB" id="A0A0F9PF90"/>
<accession>A0A0F9PF90</accession>
<proteinExistence type="predicted"/>
<dbReference type="PROSITE" id="PS50890">
    <property type="entry name" value="PUA"/>
    <property type="match status" value="1"/>
</dbReference>
<dbReference type="SMART" id="SM00359">
    <property type="entry name" value="PUA"/>
    <property type="match status" value="1"/>
</dbReference>
<dbReference type="GO" id="GO:0003723">
    <property type="term" value="F:RNA binding"/>
    <property type="evidence" value="ECO:0007669"/>
    <property type="project" value="InterPro"/>
</dbReference>
<dbReference type="EMBL" id="LAZR01005464">
    <property type="protein sequence ID" value="KKM99720.1"/>
    <property type="molecule type" value="Genomic_DNA"/>
</dbReference>
<feature type="domain" description="PUA" evidence="1">
    <location>
        <begin position="86"/>
        <end position="160"/>
    </location>
</feature>
<dbReference type="NCBIfam" id="TIGR00451">
    <property type="entry name" value="unchar_dom_2"/>
    <property type="match status" value="1"/>
</dbReference>
<dbReference type="Pfam" id="PF14810">
    <property type="entry name" value="TGT_C2"/>
    <property type="match status" value="1"/>
</dbReference>
<name>A0A0F9PF90_9ZZZZ</name>
<dbReference type="Pfam" id="PF01472">
    <property type="entry name" value="PUA"/>
    <property type="match status" value="1"/>
</dbReference>
<sequence>MKEYEFLLGLRQIQAISDYQFGINVTDILFDDIEHIRLERSPNTNKIRYLYHENNLLLTLRPNNSFFTLSLYSAKKINTKTSAPKLRVIVLNEISEFIRKGRNVFCKHVVGIDDDLRPLDEVIVVNQDDELLAIGKLKIPVPYVKSFSSGIAVNIRKGIYKSKI</sequence>
<evidence type="ECO:0000259" key="1">
    <source>
        <dbReference type="SMART" id="SM00359"/>
    </source>
</evidence>
<organism evidence="2">
    <name type="scientific">marine sediment metagenome</name>
    <dbReference type="NCBI Taxonomy" id="412755"/>
    <lineage>
        <taxon>unclassified sequences</taxon>
        <taxon>metagenomes</taxon>
        <taxon>ecological metagenomes</taxon>
    </lineage>
</organism>